<dbReference type="AlphaFoldDB" id="A0A8J3DEV3"/>
<dbReference type="Proteomes" id="UP000642829">
    <property type="component" value="Unassembled WGS sequence"/>
</dbReference>
<comment type="caution">
    <text evidence="4">The sequence shown here is derived from an EMBL/GenBank/DDBJ whole genome shotgun (WGS) entry which is preliminary data.</text>
</comment>
<sequence length="292" mass="29859">MNNYTKIIGICALSATASSAFAGIIVGGDFNSPAYRTGGGLVHVESSDLNGGWIGSDNPNRIFNGLSNTTVPSQYGSYLTDSTSGNGGGGFFLATNGTASAAGRTTAWNLFSMDAIGESGFVTDISFDAAVFSDYNTADAGVVTTTGANINNTANVQFALYGFTGDATALATALSSNSILGQGYHINDPAGFGFTSIINTNLSAVSSLSTDAAPAWETQNFSIAGATTYDYYLLGVVSTGNAVQGVGLDNISIAAVPEPSTYIAGLGFVALGYFIYRRRAKKAIATTEEVAS</sequence>
<gene>
    <name evidence="4" type="ORF">GCM10007047_03550</name>
</gene>
<accession>A0A8J3DEV3</accession>
<evidence type="ECO:0000313" key="5">
    <source>
        <dbReference type="Proteomes" id="UP000642829"/>
    </source>
</evidence>
<keyword evidence="1" id="KW-1133">Transmembrane helix</keyword>
<keyword evidence="2" id="KW-0732">Signal</keyword>
<reference evidence="4" key="1">
    <citation type="journal article" date="2014" name="Int. J. Syst. Evol. Microbiol.">
        <title>Complete genome sequence of Corynebacterium casei LMG S-19264T (=DSM 44701T), isolated from a smear-ripened cheese.</title>
        <authorList>
            <consortium name="US DOE Joint Genome Institute (JGI-PGF)"/>
            <person name="Walter F."/>
            <person name="Albersmeier A."/>
            <person name="Kalinowski J."/>
            <person name="Ruckert C."/>
        </authorList>
    </citation>
    <scope>NUCLEOTIDE SEQUENCE</scope>
    <source>
        <strain evidence="4">KCTC 12870</strain>
    </source>
</reference>
<keyword evidence="1" id="KW-0472">Membrane</keyword>
<feature type="transmembrane region" description="Helical" evidence="1">
    <location>
        <begin position="259"/>
        <end position="276"/>
    </location>
</feature>
<evidence type="ECO:0000313" key="4">
    <source>
        <dbReference type="EMBL" id="GHB91918.1"/>
    </source>
</evidence>
<feature type="signal peptide" evidence="2">
    <location>
        <begin position="1"/>
        <end position="22"/>
    </location>
</feature>
<dbReference type="RefSeq" id="WP_200163152.1">
    <property type="nucleotide sequence ID" value="NZ_BMXG01000002.1"/>
</dbReference>
<feature type="chain" id="PRO_5035144524" description="Ice-binding protein C-terminal domain-containing protein" evidence="2">
    <location>
        <begin position="23"/>
        <end position="292"/>
    </location>
</feature>
<dbReference type="EMBL" id="BMXG01000002">
    <property type="protein sequence ID" value="GHB91918.1"/>
    <property type="molecule type" value="Genomic_DNA"/>
</dbReference>
<organism evidence="4 5">
    <name type="scientific">Cerasicoccus arenae</name>
    <dbReference type="NCBI Taxonomy" id="424488"/>
    <lineage>
        <taxon>Bacteria</taxon>
        <taxon>Pseudomonadati</taxon>
        <taxon>Verrucomicrobiota</taxon>
        <taxon>Opitutia</taxon>
        <taxon>Puniceicoccales</taxon>
        <taxon>Cerasicoccaceae</taxon>
        <taxon>Cerasicoccus</taxon>
    </lineage>
</organism>
<dbReference type="Pfam" id="PF07589">
    <property type="entry name" value="PEP-CTERM"/>
    <property type="match status" value="1"/>
</dbReference>
<reference evidence="4" key="2">
    <citation type="submission" date="2020-09" db="EMBL/GenBank/DDBJ databases">
        <authorList>
            <person name="Sun Q."/>
            <person name="Kim S."/>
        </authorList>
    </citation>
    <scope>NUCLEOTIDE SEQUENCE</scope>
    <source>
        <strain evidence="4">KCTC 12870</strain>
    </source>
</reference>
<keyword evidence="5" id="KW-1185">Reference proteome</keyword>
<evidence type="ECO:0000256" key="1">
    <source>
        <dbReference type="SAM" id="Phobius"/>
    </source>
</evidence>
<dbReference type="InterPro" id="IPR013424">
    <property type="entry name" value="Ice-binding_C"/>
</dbReference>
<proteinExistence type="predicted"/>
<name>A0A8J3DEV3_9BACT</name>
<evidence type="ECO:0000256" key="2">
    <source>
        <dbReference type="SAM" id="SignalP"/>
    </source>
</evidence>
<feature type="domain" description="Ice-binding protein C-terminal" evidence="3">
    <location>
        <begin position="255"/>
        <end position="279"/>
    </location>
</feature>
<keyword evidence="1" id="KW-0812">Transmembrane</keyword>
<protein>
    <recommendedName>
        <fullName evidence="3">Ice-binding protein C-terminal domain-containing protein</fullName>
    </recommendedName>
</protein>
<evidence type="ECO:0000259" key="3">
    <source>
        <dbReference type="Pfam" id="PF07589"/>
    </source>
</evidence>